<name>A0A0A8XRN8_ARUDO</name>
<evidence type="ECO:0000256" key="1">
    <source>
        <dbReference type="SAM" id="MobiDB-lite"/>
    </source>
</evidence>
<dbReference type="EMBL" id="GBRH01283503">
    <property type="protein sequence ID" value="JAD14392.1"/>
    <property type="molecule type" value="Transcribed_RNA"/>
</dbReference>
<organism evidence="2">
    <name type="scientific">Arundo donax</name>
    <name type="common">Giant reed</name>
    <name type="synonym">Donax arundinaceus</name>
    <dbReference type="NCBI Taxonomy" id="35708"/>
    <lineage>
        <taxon>Eukaryota</taxon>
        <taxon>Viridiplantae</taxon>
        <taxon>Streptophyta</taxon>
        <taxon>Embryophyta</taxon>
        <taxon>Tracheophyta</taxon>
        <taxon>Spermatophyta</taxon>
        <taxon>Magnoliopsida</taxon>
        <taxon>Liliopsida</taxon>
        <taxon>Poales</taxon>
        <taxon>Poaceae</taxon>
        <taxon>PACMAD clade</taxon>
        <taxon>Arundinoideae</taxon>
        <taxon>Arundineae</taxon>
        <taxon>Arundo</taxon>
    </lineage>
</organism>
<protein>
    <submittedName>
        <fullName evidence="2">Uncharacterized protein</fullName>
    </submittedName>
</protein>
<proteinExistence type="predicted"/>
<feature type="region of interest" description="Disordered" evidence="1">
    <location>
        <begin position="1"/>
        <end position="45"/>
    </location>
</feature>
<evidence type="ECO:0000313" key="2">
    <source>
        <dbReference type="EMBL" id="JAD14392.1"/>
    </source>
</evidence>
<feature type="compositionally biased region" description="Basic residues" evidence="1">
    <location>
        <begin position="8"/>
        <end position="28"/>
    </location>
</feature>
<accession>A0A0A8XRN8</accession>
<dbReference type="AlphaFoldDB" id="A0A0A8XRN8"/>
<reference evidence="2" key="1">
    <citation type="submission" date="2014-09" db="EMBL/GenBank/DDBJ databases">
        <authorList>
            <person name="Magalhaes I.L.F."/>
            <person name="Oliveira U."/>
            <person name="Santos F.R."/>
            <person name="Vidigal T.H.D.A."/>
            <person name="Brescovit A.D."/>
            <person name="Santos A.J."/>
        </authorList>
    </citation>
    <scope>NUCLEOTIDE SEQUENCE</scope>
    <source>
        <tissue evidence="2">Shoot tissue taken approximately 20 cm above the soil surface</tissue>
    </source>
</reference>
<sequence>MSPAAAPRQHRPPRRRRTARPTRRRQRPRPTPIAPSPAQATGPPLPWHWQWSSPWRCSSRVPFPGDRTHRYVINYFALMRVGRPF</sequence>
<reference evidence="2" key="2">
    <citation type="journal article" date="2015" name="Data Brief">
        <title>Shoot transcriptome of the giant reed, Arundo donax.</title>
        <authorList>
            <person name="Barrero R.A."/>
            <person name="Guerrero F.D."/>
            <person name="Moolhuijzen P."/>
            <person name="Goolsby J.A."/>
            <person name="Tidwell J."/>
            <person name="Bellgard S.E."/>
            <person name="Bellgard M.I."/>
        </authorList>
    </citation>
    <scope>NUCLEOTIDE SEQUENCE</scope>
    <source>
        <tissue evidence="2">Shoot tissue taken approximately 20 cm above the soil surface</tissue>
    </source>
</reference>